<keyword evidence="2" id="KW-0342">GTP-binding</keyword>
<feature type="compositionally biased region" description="Basic and acidic residues" evidence="3">
    <location>
        <begin position="90"/>
        <end position="103"/>
    </location>
</feature>
<dbReference type="InterPro" id="IPR050100">
    <property type="entry name" value="TRAFAC_GTPase_members"/>
</dbReference>
<dbReference type="AlphaFoldDB" id="A0A8C8VR06"/>
<dbReference type="GO" id="GO:0005525">
    <property type="term" value="F:GTP binding"/>
    <property type="evidence" value="ECO:0007669"/>
    <property type="project" value="UniProtKB-KW"/>
</dbReference>
<evidence type="ECO:0000256" key="1">
    <source>
        <dbReference type="ARBA" id="ARBA00022741"/>
    </source>
</evidence>
<dbReference type="Proteomes" id="UP000694393">
    <property type="component" value="Unplaced"/>
</dbReference>
<evidence type="ECO:0000313" key="6">
    <source>
        <dbReference type="Proteomes" id="UP000694393"/>
    </source>
</evidence>
<accession>A0A8C8VR06</accession>
<evidence type="ECO:0000256" key="2">
    <source>
        <dbReference type="ARBA" id="ARBA00023134"/>
    </source>
</evidence>
<dbReference type="Gene3D" id="3.40.50.300">
    <property type="entry name" value="P-loop containing nucleotide triphosphate hydrolases"/>
    <property type="match status" value="1"/>
</dbReference>
<dbReference type="SUPFAM" id="SSF52540">
    <property type="entry name" value="P-loop containing nucleoside triphosphate hydrolases"/>
    <property type="match status" value="1"/>
</dbReference>
<name>A0A8C8VR06_9SAUR</name>
<dbReference type="Ensembl" id="ENSPCET00000026696.1">
    <property type="protein sequence ID" value="ENSPCEP00000025832.1"/>
    <property type="gene ID" value="ENSPCEG00000019429.1"/>
</dbReference>
<organism evidence="5 6">
    <name type="scientific">Pelusios castaneus</name>
    <name type="common">West African mud turtle</name>
    <dbReference type="NCBI Taxonomy" id="367368"/>
    <lineage>
        <taxon>Eukaryota</taxon>
        <taxon>Metazoa</taxon>
        <taxon>Chordata</taxon>
        <taxon>Craniata</taxon>
        <taxon>Vertebrata</taxon>
        <taxon>Euteleostomi</taxon>
        <taxon>Archelosauria</taxon>
        <taxon>Testudinata</taxon>
        <taxon>Testudines</taxon>
        <taxon>Pleurodira</taxon>
        <taxon>Pelomedusidae</taxon>
        <taxon>Pelusios</taxon>
    </lineage>
</organism>
<keyword evidence="6" id="KW-1185">Reference proteome</keyword>
<sequence length="121" mass="13944">MGKEQTHINIVVIDHMVSGKSTRTRHLIYKCGGIDKRTIEKSEKKAAEVGWGRVPSKYAWVLNKLKAEWEHRITINISLWKLETTKEWLRGERPPHLPSRENPKTSGSTQGPQSYLQDIIN</sequence>
<dbReference type="PANTHER" id="PTHR23115">
    <property type="entry name" value="TRANSLATION FACTOR"/>
    <property type="match status" value="1"/>
</dbReference>
<evidence type="ECO:0000313" key="5">
    <source>
        <dbReference type="Ensembl" id="ENSPCEP00000025832.1"/>
    </source>
</evidence>
<keyword evidence="1" id="KW-0547">Nucleotide-binding</keyword>
<protein>
    <recommendedName>
        <fullName evidence="4">Tr-type G domain-containing protein</fullName>
    </recommendedName>
</protein>
<reference evidence="5" key="1">
    <citation type="submission" date="2025-08" db="UniProtKB">
        <authorList>
            <consortium name="Ensembl"/>
        </authorList>
    </citation>
    <scope>IDENTIFICATION</scope>
</reference>
<dbReference type="InterPro" id="IPR027417">
    <property type="entry name" value="P-loop_NTPase"/>
</dbReference>
<dbReference type="GO" id="GO:0003924">
    <property type="term" value="F:GTPase activity"/>
    <property type="evidence" value="ECO:0007669"/>
    <property type="project" value="InterPro"/>
</dbReference>
<feature type="compositionally biased region" description="Polar residues" evidence="3">
    <location>
        <begin position="104"/>
        <end position="121"/>
    </location>
</feature>
<feature type="region of interest" description="Disordered" evidence="3">
    <location>
        <begin position="90"/>
        <end position="121"/>
    </location>
</feature>
<reference evidence="5" key="2">
    <citation type="submission" date="2025-09" db="UniProtKB">
        <authorList>
            <consortium name="Ensembl"/>
        </authorList>
    </citation>
    <scope>IDENTIFICATION</scope>
</reference>
<feature type="domain" description="Tr-type G" evidence="4">
    <location>
        <begin position="6"/>
        <end position="86"/>
    </location>
</feature>
<proteinExistence type="predicted"/>
<evidence type="ECO:0000256" key="3">
    <source>
        <dbReference type="SAM" id="MobiDB-lite"/>
    </source>
</evidence>
<evidence type="ECO:0000259" key="4">
    <source>
        <dbReference type="Pfam" id="PF00009"/>
    </source>
</evidence>
<dbReference type="InterPro" id="IPR000795">
    <property type="entry name" value="T_Tr_GTP-bd_dom"/>
</dbReference>
<dbReference type="Pfam" id="PF00009">
    <property type="entry name" value="GTP_EFTU"/>
    <property type="match status" value="1"/>
</dbReference>